<evidence type="ECO:0000259" key="9">
    <source>
        <dbReference type="Pfam" id="PF13087"/>
    </source>
</evidence>
<reference evidence="12" key="1">
    <citation type="submission" date="2017-06" db="EMBL/GenBank/DDBJ databases">
        <authorList>
            <person name="Varghese N."/>
            <person name="Submissions S."/>
        </authorList>
    </citation>
    <scope>NUCLEOTIDE SEQUENCE [LARGE SCALE GENOMIC DNA]</scope>
    <source>
        <strain evidence="12">DSM 45423</strain>
    </source>
</reference>
<evidence type="ECO:0000256" key="6">
    <source>
        <dbReference type="SAM" id="MobiDB-lite"/>
    </source>
</evidence>
<dbReference type="PANTHER" id="PTHR43788:SF8">
    <property type="entry name" value="DNA-BINDING PROTEIN SMUBP-2"/>
    <property type="match status" value="1"/>
</dbReference>
<dbReference type="InterPro" id="IPR049468">
    <property type="entry name" value="Restrct_endonuc-II-like_dom"/>
</dbReference>
<dbReference type="InterPro" id="IPR041679">
    <property type="entry name" value="DNA2/NAM7-like_C"/>
</dbReference>
<dbReference type="InterPro" id="IPR027417">
    <property type="entry name" value="P-loop_NTPase"/>
</dbReference>
<dbReference type="OrthoDB" id="9757917at2"/>
<evidence type="ECO:0000256" key="2">
    <source>
        <dbReference type="ARBA" id="ARBA00022741"/>
    </source>
</evidence>
<dbReference type="InterPro" id="IPR047187">
    <property type="entry name" value="SF1_C_Upf1"/>
</dbReference>
<evidence type="ECO:0000256" key="5">
    <source>
        <dbReference type="ARBA" id="ARBA00022840"/>
    </source>
</evidence>
<dbReference type="PANTHER" id="PTHR43788">
    <property type="entry name" value="DNA2/NAM7 HELICASE FAMILY MEMBER"/>
    <property type="match status" value="1"/>
</dbReference>
<dbReference type="SUPFAM" id="SSF52540">
    <property type="entry name" value="P-loop containing nucleoside triphosphate hydrolases"/>
    <property type="match status" value="1"/>
</dbReference>
<dbReference type="Pfam" id="PF13087">
    <property type="entry name" value="AAA_12"/>
    <property type="match status" value="1"/>
</dbReference>
<sequence length="2002" mass="209142">MSTTDARPHPHDGAPRVAVAITATSTPVLSHALAHNRVPVVSRLAFATHGTAVSGALVRIGVRDAEGPIGRPVELTVDLDADATTVLSDVDLVVDAAAVLQIEEQRPGVIEIDVTVDGADVGGTAVPVQVLAAGQWLAAPLPLALEMLAAHVLPNHPAVGALLEEAAALLGDRTGAPSLEGYAAGPERVDEVVAAVAAAVRARGVRYGEAAADWAHIAQKVRTPGDVLDGRVGTPLDTTVVLAAALEAAGVRTLLWLTEGIGGGVGAGHAFLGYWREERSAESAATTDVAPLADLVDLGLVRLVETTLLTSREPAEPDAEQLHRAARDAWLAGGPDRVLGVTDVHRARRDGILPLPARTRGPGGALQVVEYRPPAARPAGRHAAPAPGARAGVPARVRQWQDDLLGPAARDRLLHLPEGAGLPLVVPGLYLATLTELLAEEGGVALLPSDRLVVSGAEGGVRSARGLPVGVLGEVLHERRAVHADVTDGGYLPRLRGLAHRSRTAREETGAGDLHLAVGTLAWEQDGRRLRSPLVLLPVVLSPDGDGDGDGYRLTADPTAGASPNGLLLDELRRAHGLTVPGLDPVDGTDVDGALDAVRQALAEAGLPFRVEATADLALLRPAGHRRWRDLDASWAELTAAPLVDHLARAAAAPFRDPVPAAAVDVDLDELAARCPLPADSSQLRAVAEGVAGRTFVLEGAPGTGKSQTVVNLVARAVAEGRRVLVVAAKRAALDVVARRLEAVGLGGATLPLHDERARPAEVRARVLAALDGVPQEPADGGAADDGAADLADLRAARRTLARYADRLHAPNAAGLSCYSARTAQLALGDGVPPLPLPPAFAAAAPAETMAAVRRALALLPDVADLVRPSPRHPWAFVDTAEVDLRAAHAAACAVDAAMRALPAEEHLARALREVRTPGDLDDLAHLLAGPPVGLDVLDEVPTARWTAATTAVLAEVAAFTSAVHPGLELATPEALALPLADLYVAAQTAQAARTWARRQGLRAVRDQLAPVLRPGVTVKLGDVPELTASLWRLQTAAAGLAARAAVIPGLSVPAGWNPLLDPTVLDGQVAWLRRAGAVVDSARGFAVALRRHVVARPGTDAAAATAVRRLRDELDRLLRVCRSTPARLAEWCGDDGVLLRWAMTRPERGVEHSGLISLRRWAEFLDTLEPLRAAGLTEARAALVSGRLPAEDATRALEHGLAAASAAERHAATGLDAFDADAHDRALARHTAASRAVRRRLVAALPAAVAARRPEEGERVAALRRALDPTDDAPGVRALLAGHGDLVTAVLPCVLAGPDAVARFLPARAGLFDLVVVDEASQLRVADAVGALGRARAAVVVGDPRQLPPAPPAESGPAAGEDLPGLPGTAVEDAESVLSECLRAGVPRHRLSWHYRSRDESLFAFSNAHYYGNRLSSFPAPAAGRPSADVGGHGISLVRVQGTFHRTGAGRLLRTNPMEAKAVVAEIRRRLDADPDAVPSIGVVTFTAQQRAYVESLLRDAGDERLTAALERTDGEGVFVKDIEDVQGDERDVVLLSTAYSADDRGVLPLNFGPLNRAGGERRLNVAITRARRQVVVFTSFDPTALRAEQTSSLGVKHLRAYLDLAALGTDALPREARAPRVPDRHREEIAAALRGRGLGVRTDVGLSDCRVDLALARADAPDTPVVAVLLDGPAWARRPTVGDRDGLPAEVLSGVLGWPAVERVWLPAWLRDREAVLDRLVAAVAAVPAPAAAPPALSVVEDVPAAEPTPVPDPAPGSGPAARVPVLRSVASAAVAALPAPRPLPAPATDEPAPVTPPVTLSVVPPVPEEPPADEATPAPVEQRFRTWAPKPAGDRKVLDGLVDPRNARLVTRVLAAGLRAEGPVHRDRLVRLAAGAFGLTRVGEARRDALLALLPAHTLDGDVVWPASLDPATWTVYRRQSASSVRPLEQVPAQEVGNAMVALCREAGGLGHDELFLRTAEVFGYRRRTPSLAPLLTAALDRAAASGRLTVHDDGRVTA</sequence>
<gene>
    <name evidence="11" type="ORF">SAMN04488107_2483</name>
</gene>
<dbReference type="Proteomes" id="UP000198386">
    <property type="component" value="Unassembled WGS sequence"/>
</dbReference>
<evidence type="ECO:0000259" key="10">
    <source>
        <dbReference type="Pfam" id="PF18741"/>
    </source>
</evidence>
<feature type="domain" description="DNA2/NAM7 helicase helicase" evidence="8">
    <location>
        <begin position="680"/>
        <end position="742"/>
    </location>
</feature>
<dbReference type="EMBL" id="FZOH01000004">
    <property type="protein sequence ID" value="SNS42153.1"/>
    <property type="molecule type" value="Genomic_DNA"/>
</dbReference>
<dbReference type="Pfam" id="PF13195">
    <property type="entry name" value="DUF4011"/>
    <property type="match status" value="1"/>
</dbReference>
<evidence type="ECO:0000313" key="11">
    <source>
        <dbReference type="EMBL" id="SNS42153.1"/>
    </source>
</evidence>
<dbReference type="Pfam" id="PF13086">
    <property type="entry name" value="AAA_11"/>
    <property type="match status" value="1"/>
</dbReference>
<name>A0A239EDS6_9ACTN</name>
<keyword evidence="4" id="KW-0347">Helicase</keyword>
<dbReference type="GO" id="GO:0016787">
    <property type="term" value="F:hydrolase activity"/>
    <property type="evidence" value="ECO:0007669"/>
    <property type="project" value="UniProtKB-KW"/>
</dbReference>
<evidence type="ECO:0000256" key="3">
    <source>
        <dbReference type="ARBA" id="ARBA00022801"/>
    </source>
</evidence>
<evidence type="ECO:0000259" key="7">
    <source>
        <dbReference type="Pfam" id="PF11784"/>
    </source>
</evidence>
<proteinExistence type="inferred from homology"/>
<feature type="domain" description="DUF3320" evidence="7">
    <location>
        <begin position="1844"/>
        <end position="1890"/>
    </location>
</feature>
<evidence type="ECO:0000256" key="4">
    <source>
        <dbReference type="ARBA" id="ARBA00022806"/>
    </source>
</evidence>
<dbReference type="CDD" id="cd18808">
    <property type="entry name" value="SF1_C_Upf1"/>
    <property type="match status" value="1"/>
</dbReference>
<feature type="domain" description="Restriction endonuclease type II-like" evidence="10">
    <location>
        <begin position="1629"/>
        <end position="1725"/>
    </location>
</feature>
<keyword evidence="5" id="KW-0067">ATP-binding</keyword>
<dbReference type="GO" id="GO:0005524">
    <property type="term" value="F:ATP binding"/>
    <property type="evidence" value="ECO:0007669"/>
    <property type="project" value="UniProtKB-KW"/>
</dbReference>
<dbReference type="RefSeq" id="WP_089404206.1">
    <property type="nucleotide sequence ID" value="NZ_FZOH01000004.1"/>
</dbReference>
<comment type="similarity">
    <text evidence="1">Belongs to the DNA2/NAM7 helicase family.</text>
</comment>
<accession>A0A239EDS6</accession>
<dbReference type="InterPro" id="IPR041677">
    <property type="entry name" value="DNA2/NAM7_AAA_11"/>
</dbReference>
<evidence type="ECO:0000313" key="12">
    <source>
        <dbReference type="Proteomes" id="UP000198386"/>
    </source>
</evidence>
<feature type="domain" description="DNA2/NAM7 helicase-like C-terminal" evidence="9">
    <location>
        <begin position="1376"/>
        <end position="1580"/>
    </location>
</feature>
<keyword evidence="2" id="KW-0547">Nucleotide-binding</keyword>
<evidence type="ECO:0000256" key="1">
    <source>
        <dbReference type="ARBA" id="ARBA00007913"/>
    </source>
</evidence>
<dbReference type="InterPro" id="IPR050534">
    <property type="entry name" value="Coronavir_polyprotein_1ab"/>
</dbReference>
<keyword evidence="3" id="KW-0378">Hydrolase</keyword>
<dbReference type="Pfam" id="PF18741">
    <property type="entry name" value="MTES_1575"/>
    <property type="match status" value="1"/>
</dbReference>
<dbReference type="InterPro" id="IPR021754">
    <property type="entry name" value="DUF3320"/>
</dbReference>
<dbReference type="Gene3D" id="3.40.50.300">
    <property type="entry name" value="P-loop containing nucleotide triphosphate hydrolases"/>
    <property type="match status" value="3"/>
</dbReference>
<protein>
    <submittedName>
        <fullName evidence="11">Uncharacterized protein</fullName>
    </submittedName>
</protein>
<dbReference type="GO" id="GO:0043139">
    <property type="term" value="F:5'-3' DNA helicase activity"/>
    <property type="evidence" value="ECO:0007669"/>
    <property type="project" value="TreeGrafter"/>
</dbReference>
<organism evidence="11 12">
    <name type="scientific">Geodermatophilus saharensis</name>
    <dbReference type="NCBI Taxonomy" id="1137994"/>
    <lineage>
        <taxon>Bacteria</taxon>
        <taxon>Bacillati</taxon>
        <taxon>Actinomycetota</taxon>
        <taxon>Actinomycetes</taxon>
        <taxon>Geodermatophilales</taxon>
        <taxon>Geodermatophilaceae</taxon>
        <taxon>Geodermatophilus</taxon>
    </lineage>
</organism>
<evidence type="ECO:0000259" key="8">
    <source>
        <dbReference type="Pfam" id="PF13086"/>
    </source>
</evidence>
<dbReference type="Pfam" id="PF11784">
    <property type="entry name" value="DUF3320"/>
    <property type="match status" value="1"/>
</dbReference>
<dbReference type="InterPro" id="IPR025103">
    <property type="entry name" value="DUF4011"/>
</dbReference>
<keyword evidence="12" id="KW-1185">Reference proteome</keyword>
<feature type="region of interest" description="Disordered" evidence="6">
    <location>
        <begin position="1344"/>
        <end position="1370"/>
    </location>
</feature>